<evidence type="ECO:0000313" key="3">
    <source>
        <dbReference type="EMBL" id="MBB3879051.1"/>
    </source>
</evidence>
<keyword evidence="1" id="KW-0175">Coiled coil</keyword>
<protein>
    <submittedName>
        <fullName evidence="3">Uncharacterized protein</fullName>
    </submittedName>
</protein>
<feature type="coiled-coil region" evidence="1">
    <location>
        <begin position="41"/>
        <end position="68"/>
    </location>
</feature>
<organism evidence="3 4">
    <name type="scientific">Sphingomonas pseudosanguinis</name>
    <dbReference type="NCBI Taxonomy" id="413712"/>
    <lineage>
        <taxon>Bacteria</taxon>
        <taxon>Pseudomonadati</taxon>
        <taxon>Pseudomonadota</taxon>
        <taxon>Alphaproteobacteria</taxon>
        <taxon>Sphingomonadales</taxon>
        <taxon>Sphingomonadaceae</taxon>
        <taxon>Sphingomonas</taxon>
    </lineage>
</organism>
<dbReference type="EMBL" id="JACIDH010000004">
    <property type="protein sequence ID" value="MBB3879051.1"/>
    <property type="molecule type" value="Genomic_DNA"/>
</dbReference>
<dbReference type="Proteomes" id="UP000538670">
    <property type="component" value="Unassembled WGS sequence"/>
</dbReference>
<accession>A0A7W6A8E9</accession>
<feature type="chain" id="PRO_5030667684" evidence="2">
    <location>
        <begin position="20"/>
        <end position="313"/>
    </location>
</feature>
<keyword evidence="4" id="KW-1185">Reference proteome</keyword>
<keyword evidence="2" id="KW-0732">Signal</keyword>
<evidence type="ECO:0000256" key="1">
    <source>
        <dbReference type="SAM" id="Coils"/>
    </source>
</evidence>
<feature type="signal peptide" evidence="2">
    <location>
        <begin position="1"/>
        <end position="19"/>
    </location>
</feature>
<evidence type="ECO:0000256" key="2">
    <source>
        <dbReference type="SAM" id="SignalP"/>
    </source>
</evidence>
<name>A0A7W6A8E9_9SPHN</name>
<reference evidence="3 4" key="1">
    <citation type="submission" date="2020-08" db="EMBL/GenBank/DDBJ databases">
        <title>Genomic Encyclopedia of Type Strains, Phase IV (KMG-IV): sequencing the most valuable type-strain genomes for metagenomic binning, comparative biology and taxonomic classification.</title>
        <authorList>
            <person name="Goeker M."/>
        </authorList>
    </citation>
    <scope>NUCLEOTIDE SEQUENCE [LARGE SCALE GENOMIC DNA]</scope>
    <source>
        <strain evidence="3 4">DSM 19512</strain>
    </source>
</reference>
<sequence length="313" mass="35277">MQKFLHAAIGIAAPFAATAQGAPPPQNDSAVVAEQPASAEQVEIDRINQKYQDEYQQIENQTDDLEKKGDICGSGTVKWDVTTTAFDVPEVTMKTRRFSFDTIKTTFKNRGFSLDLPDCRWKIRNIGFGIKTKLWSCGMKRQDFSTKIPEFRKARTDFSFNIPEFRKKRIEWKYHMLKIMSLDSISAPCKELEGEGIRIQKQTEETNQNHMAELRPVLRKQIQDGLAEMSRSAMVADQDMAAALADMDKSIAELAKNGQNPATIMTEVDGQQVSLVDARAQIARQRTDLQTLLALQQAEMEARLVELDQGLTA</sequence>
<proteinExistence type="predicted"/>
<evidence type="ECO:0000313" key="4">
    <source>
        <dbReference type="Proteomes" id="UP000538670"/>
    </source>
</evidence>
<dbReference type="AlphaFoldDB" id="A0A7W6A8E9"/>
<gene>
    <name evidence="3" type="ORF">GGR48_001474</name>
</gene>
<comment type="caution">
    <text evidence="3">The sequence shown here is derived from an EMBL/GenBank/DDBJ whole genome shotgun (WGS) entry which is preliminary data.</text>
</comment>
<dbReference type="RefSeq" id="WP_183951257.1">
    <property type="nucleotide sequence ID" value="NZ_JACIDH010000004.1"/>
</dbReference>